<gene>
    <name evidence="1" type="ORF">CYLTODRAFT_447713</name>
</gene>
<evidence type="ECO:0000313" key="1">
    <source>
        <dbReference type="EMBL" id="KIY61424.1"/>
    </source>
</evidence>
<reference evidence="1 2" key="1">
    <citation type="journal article" date="2015" name="Fungal Genet. Biol.">
        <title>Evolution of novel wood decay mechanisms in Agaricales revealed by the genome sequences of Fistulina hepatica and Cylindrobasidium torrendii.</title>
        <authorList>
            <person name="Floudas D."/>
            <person name="Held B.W."/>
            <person name="Riley R."/>
            <person name="Nagy L.G."/>
            <person name="Koehler G."/>
            <person name="Ransdell A.S."/>
            <person name="Younus H."/>
            <person name="Chow J."/>
            <person name="Chiniquy J."/>
            <person name="Lipzen A."/>
            <person name="Tritt A."/>
            <person name="Sun H."/>
            <person name="Haridas S."/>
            <person name="LaButti K."/>
            <person name="Ohm R.A."/>
            <person name="Kues U."/>
            <person name="Blanchette R.A."/>
            <person name="Grigoriev I.V."/>
            <person name="Minto R.E."/>
            <person name="Hibbett D.S."/>
        </authorList>
    </citation>
    <scope>NUCLEOTIDE SEQUENCE [LARGE SCALE GENOMIC DNA]</scope>
    <source>
        <strain evidence="1 2">FP15055 ss-10</strain>
    </source>
</reference>
<dbReference type="Gene3D" id="1.20.1280.50">
    <property type="match status" value="1"/>
</dbReference>
<accession>A0A0D7AU94</accession>
<dbReference type="OrthoDB" id="2269034at2759"/>
<dbReference type="SUPFAM" id="SSF52047">
    <property type="entry name" value="RNI-like"/>
    <property type="match status" value="1"/>
</dbReference>
<dbReference type="AlphaFoldDB" id="A0A0D7AU94"/>
<evidence type="ECO:0000313" key="2">
    <source>
        <dbReference type="Proteomes" id="UP000054007"/>
    </source>
</evidence>
<protein>
    <submittedName>
        <fullName evidence="1">Uncharacterized protein</fullName>
    </submittedName>
</protein>
<dbReference type="Proteomes" id="UP000054007">
    <property type="component" value="Unassembled WGS sequence"/>
</dbReference>
<organism evidence="1 2">
    <name type="scientific">Cylindrobasidium torrendii FP15055 ss-10</name>
    <dbReference type="NCBI Taxonomy" id="1314674"/>
    <lineage>
        <taxon>Eukaryota</taxon>
        <taxon>Fungi</taxon>
        <taxon>Dikarya</taxon>
        <taxon>Basidiomycota</taxon>
        <taxon>Agaricomycotina</taxon>
        <taxon>Agaricomycetes</taxon>
        <taxon>Agaricomycetidae</taxon>
        <taxon>Agaricales</taxon>
        <taxon>Marasmiineae</taxon>
        <taxon>Physalacriaceae</taxon>
        <taxon>Cylindrobasidium</taxon>
    </lineage>
</organism>
<sequence length="483" mass="55525">MSFRPMRGTVPIDRLPNEILEGIFRMACLSPQFNVGLVISILAPQRGHIRCVCRRWNSLVLRYPLLWNYLRTSLTCMCRSTTREYRLLDFLLSIRRAESRPVHIYHEGEEIDSIIKTELSTMSSRVCSLYIDKTSRASIIKFLFLFDIRALVNLRHLCIHSSEPHTEEDFMTLPDFAILLSYSALETISLAYAPIPIQIQAPLPVLRSFRVTMHTPVTLELINALRNMPKLRVLSIETAPSLRTVSATGLDEITLIPLHCLQILSIEADYYNTQIILSHLVARHLLSLTLFLYEPSRNQTAERFSRQVLSPFARGHRFQFPECRWLRIMGSRRKGRLSFFAAPSRAVAAAGRGDDDTFNMFIAASRARYTNQMTRRILRTFLRDIEVLDARSCEANGRRPLGLPMKWWKVVLRSLPHLQNVLVDAESEDHDVVLEATDSLAGRRWAPAVDYTEHHEADPDAHSGWGNFKGWVDICLRRPFRAT</sequence>
<keyword evidence="2" id="KW-1185">Reference proteome</keyword>
<proteinExistence type="predicted"/>
<dbReference type="EMBL" id="KN880948">
    <property type="protein sequence ID" value="KIY61424.1"/>
    <property type="molecule type" value="Genomic_DNA"/>
</dbReference>
<name>A0A0D7AU94_9AGAR</name>